<dbReference type="GeneID" id="65130035"/>
<dbReference type="Proteomes" id="UP000593882">
    <property type="component" value="Segment"/>
</dbReference>
<dbReference type="GO" id="GO:0006457">
    <property type="term" value="P:protein folding"/>
    <property type="evidence" value="ECO:0007669"/>
    <property type="project" value="InterPro"/>
</dbReference>
<dbReference type="EMBL" id="MT774390">
    <property type="protein sequence ID" value="QOR59449.1"/>
    <property type="molecule type" value="Genomic_DNA"/>
</dbReference>
<organism evidence="1 2">
    <name type="scientific">uncultured phage cr85_1</name>
    <dbReference type="NCBI Taxonomy" id="2772074"/>
    <lineage>
        <taxon>Viruses</taxon>
        <taxon>Duplodnaviria</taxon>
        <taxon>Heunggongvirae</taxon>
        <taxon>Uroviricota</taxon>
        <taxon>Caudoviricetes</taxon>
        <taxon>Crassvirales</taxon>
        <taxon>Steigviridae</taxon>
        <taxon>Asinivirinae</taxon>
        <taxon>Kahnovirus</taxon>
        <taxon>Kahnovirus oralis</taxon>
    </lineage>
</organism>
<accession>A0A7M1S0V5</accession>
<name>A0A7M1S0V5_9CAUD</name>
<evidence type="ECO:0000313" key="2">
    <source>
        <dbReference type="Proteomes" id="UP000593882"/>
    </source>
</evidence>
<dbReference type="InterPro" id="IPR037124">
    <property type="entry name" value="Chaperonin_GroES_sf"/>
</dbReference>
<reference evidence="1 2" key="1">
    <citation type="submission" date="2020-07" db="EMBL/GenBank/DDBJ databases">
        <title>Taxonomic proposal: Crassvirales, a new order of highly abundant and diverse bacterial viruses.</title>
        <authorList>
            <person name="Shkoporov A.N."/>
            <person name="Stockdale S.R."/>
            <person name="Guerin E."/>
            <person name="Ross R.P."/>
            <person name="Hill C."/>
        </authorList>
    </citation>
    <scope>NUCLEOTIDE SEQUENCE [LARGE SCALE GENOMIC DNA]</scope>
</reference>
<proteinExistence type="predicted"/>
<protein>
    <submittedName>
        <fullName evidence="1">Putative 10kDa chaperonin</fullName>
    </submittedName>
</protein>
<dbReference type="Gene3D" id="2.30.33.40">
    <property type="entry name" value="GroES chaperonin"/>
    <property type="match status" value="1"/>
</dbReference>
<dbReference type="KEGG" id="vg:65130035"/>
<sequence length="132" mass="14903">MFTALITTMNKYEHDVVTEGGLIDTTKQQGGLKEYQTVLAVGDSVRNIKVGDLVCINPTRYAVKQHREGTLKDGIVTDNPVIKYNFDVVEMDGQQCLLLQDRDIDFVVEEWEEVPDPTPSPIIQPDKKRLIV</sequence>
<evidence type="ECO:0000313" key="1">
    <source>
        <dbReference type="EMBL" id="QOR59449.1"/>
    </source>
</evidence>
<dbReference type="RefSeq" id="YP_010111607.1">
    <property type="nucleotide sequence ID" value="NC_055883.1"/>
</dbReference>
<keyword evidence="2" id="KW-1185">Reference proteome</keyword>